<keyword evidence="2" id="KW-1185">Reference proteome</keyword>
<name>A0ABP2IMX3_CORAM</name>
<protein>
    <submittedName>
        <fullName evidence="1">Uncharacterized protein</fullName>
    </submittedName>
</protein>
<dbReference type="EMBL" id="ADNS01000001">
    <property type="protein sequence ID" value="EFG82710.1"/>
    <property type="molecule type" value="Genomic_DNA"/>
</dbReference>
<sequence>MDKVFPALIGANRGDCPTILGQSSPKVCQAAENSRARLSTCG</sequence>
<evidence type="ECO:0000313" key="1">
    <source>
        <dbReference type="EMBL" id="EFG82710.1"/>
    </source>
</evidence>
<gene>
    <name evidence="1" type="ORF">HMPREF0281_00239</name>
</gene>
<dbReference type="Proteomes" id="UP000006015">
    <property type="component" value="Unassembled WGS sequence"/>
</dbReference>
<reference evidence="1 2" key="1">
    <citation type="submission" date="2010-04" db="EMBL/GenBank/DDBJ databases">
        <authorList>
            <person name="Weinstock G."/>
            <person name="Sodergren E."/>
            <person name="Clifton S."/>
            <person name="Fulton L."/>
            <person name="Fulton B."/>
            <person name="Courtney L."/>
            <person name="Fronick C."/>
            <person name="Harrison M."/>
            <person name="Strong C."/>
            <person name="Farmer C."/>
            <person name="Delahaunty K."/>
            <person name="Markovic C."/>
            <person name="Hall O."/>
            <person name="Minx P."/>
            <person name="Tomlinson C."/>
            <person name="Mitreva M."/>
            <person name="Hou S."/>
            <person name="Wollam A."/>
            <person name="Pepin K.H."/>
            <person name="Johnson M."/>
            <person name="Bhonagiri V."/>
            <person name="Zhang X."/>
            <person name="Suruliraj S."/>
            <person name="Warren W."/>
            <person name="Chinwalla A."/>
            <person name="Mardis E.R."/>
            <person name="Wilson R.K."/>
        </authorList>
    </citation>
    <scope>NUCLEOTIDE SEQUENCE [LARGE SCALE GENOMIC DNA]</scope>
    <source>
        <strain evidence="1 2">DSM 20306</strain>
    </source>
</reference>
<organism evidence="1 2">
    <name type="scientific">Corynebacterium ammoniagenes DSM 20306</name>
    <dbReference type="NCBI Taxonomy" id="649754"/>
    <lineage>
        <taxon>Bacteria</taxon>
        <taxon>Bacillati</taxon>
        <taxon>Actinomycetota</taxon>
        <taxon>Actinomycetes</taxon>
        <taxon>Mycobacteriales</taxon>
        <taxon>Corynebacteriaceae</taxon>
        <taxon>Corynebacterium</taxon>
    </lineage>
</organism>
<evidence type="ECO:0000313" key="2">
    <source>
        <dbReference type="Proteomes" id="UP000006015"/>
    </source>
</evidence>
<proteinExistence type="predicted"/>
<accession>A0ABP2IMX3</accession>
<comment type="caution">
    <text evidence="1">The sequence shown here is derived from an EMBL/GenBank/DDBJ whole genome shotgun (WGS) entry which is preliminary data.</text>
</comment>